<proteinExistence type="predicted"/>
<evidence type="ECO:0000313" key="2">
    <source>
        <dbReference type="EMBL" id="TFY58168.1"/>
    </source>
</evidence>
<dbReference type="Proteomes" id="UP000298327">
    <property type="component" value="Unassembled WGS sequence"/>
</dbReference>
<evidence type="ECO:0000313" key="3">
    <source>
        <dbReference type="Proteomes" id="UP000298327"/>
    </source>
</evidence>
<keyword evidence="3" id="KW-1185">Reference proteome</keyword>
<evidence type="ECO:0000256" key="1">
    <source>
        <dbReference type="SAM" id="MobiDB-lite"/>
    </source>
</evidence>
<sequence length="496" mass="53162">MCMLVRSRPSDDGVTISRLAAPAPRVQLTLTRVLLRPCICRRTKQNVATSQNPSRIALGFGIAARVTLVPAPAGCSGAALAGGRWRLAGSRPASPPLGHSSLRSEPLHTELPCTRSSTRLAASKPFRILPADALGRHRDISGYRHLQAVLVLLALSYMTLVGLRVPSNSSRLEASYRRRLPRSRNASAQYCRLEHEHASFRSRRTQAGSGQAGGGAACVTRNAMTHGASASLARPLSISISISTSISTLICSHLDIGIASIRCTSTHLLSDKQHAYTSSTHATVTSPLLPLPQAYPSVTATVASTSISPMYHCTCMAPSLPTVASAIAIASSIDIALASESSWSRWLASVGGPTQVTPRPWPRRSPRKGRKKKINVQRFGSVRGIMHQSRYTIRDIPLVQKRLLTFRIGQVCARKLFAPARVWHWDLTLSSIGQGFRATGDRRRAASGTGGTCRSTVRDAGPVSGGESTSWAGASYARRLSNTLATKQSRLASCVD</sequence>
<comment type="caution">
    <text evidence="2">The sequence shown here is derived from an EMBL/GenBank/DDBJ whole genome shotgun (WGS) entry which is preliminary data.</text>
</comment>
<protein>
    <submittedName>
        <fullName evidence="2">Uncharacterized protein</fullName>
    </submittedName>
</protein>
<organism evidence="2 3">
    <name type="scientific">Dentipellis fragilis</name>
    <dbReference type="NCBI Taxonomy" id="205917"/>
    <lineage>
        <taxon>Eukaryota</taxon>
        <taxon>Fungi</taxon>
        <taxon>Dikarya</taxon>
        <taxon>Basidiomycota</taxon>
        <taxon>Agaricomycotina</taxon>
        <taxon>Agaricomycetes</taxon>
        <taxon>Russulales</taxon>
        <taxon>Hericiaceae</taxon>
        <taxon>Dentipellis</taxon>
    </lineage>
</organism>
<reference evidence="2 3" key="1">
    <citation type="submission" date="2019-02" db="EMBL/GenBank/DDBJ databases">
        <title>Genome sequencing of the rare red list fungi Dentipellis fragilis.</title>
        <authorList>
            <person name="Buettner E."/>
            <person name="Kellner H."/>
        </authorList>
    </citation>
    <scope>NUCLEOTIDE SEQUENCE [LARGE SCALE GENOMIC DNA]</scope>
    <source>
        <strain evidence="2 3">DSM 105465</strain>
    </source>
</reference>
<accession>A0A4Y9Y8E6</accession>
<dbReference type="EMBL" id="SEOQ01000699">
    <property type="protein sequence ID" value="TFY58168.1"/>
    <property type="molecule type" value="Genomic_DNA"/>
</dbReference>
<gene>
    <name evidence="2" type="ORF">EVG20_g8257</name>
</gene>
<feature type="region of interest" description="Disordered" evidence="1">
    <location>
        <begin position="443"/>
        <end position="469"/>
    </location>
</feature>
<dbReference type="AlphaFoldDB" id="A0A4Y9Y8E6"/>
<name>A0A4Y9Y8E6_9AGAM</name>